<dbReference type="GO" id="GO:0008832">
    <property type="term" value="F:dGTPase activity"/>
    <property type="evidence" value="ECO:0007669"/>
    <property type="project" value="TreeGrafter"/>
</dbReference>
<organism evidence="2 3">
    <name type="scientific">Sphingobacterium deserti</name>
    <dbReference type="NCBI Taxonomy" id="1229276"/>
    <lineage>
        <taxon>Bacteria</taxon>
        <taxon>Pseudomonadati</taxon>
        <taxon>Bacteroidota</taxon>
        <taxon>Sphingobacteriia</taxon>
        <taxon>Sphingobacteriales</taxon>
        <taxon>Sphingobacteriaceae</taxon>
        <taxon>Sphingobacterium</taxon>
    </lineage>
</organism>
<dbReference type="Pfam" id="PF19276">
    <property type="entry name" value="HD_assoc_2"/>
    <property type="match status" value="1"/>
</dbReference>
<name>A0A0B8T876_9SPHI</name>
<keyword evidence="2" id="KW-0378">Hydrolase</keyword>
<feature type="domain" description="HD" evidence="1">
    <location>
        <begin position="54"/>
        <end position="166"/>
    </location>
</feature>
<evidence type="ECO:0000313" key="2">
    <source>
        <dbReference type="EMBL" id="KGE14125.1"/>
    </source>
</evidence>
<dbReference type="SUPFAM" id="SSF109604">
    <property type="entry name" value="HD-domain/PDEase-like"/>
    <property type="match status" value="1"/>
</dbReference>
<dbReference type="EMBL" id="JJMU01000030">
    <property type="protein sequence ID" value="KGE14125.1"/>
    <property type="molecule type" value="Genomic_DNA"/>
</dbReference>
<dbReference type="InterPro" id="IPR006674">
    <property type="entry name" value="HD_domain"/>
</dbReference>
<dbReference type="Proteomes" id="UP000031802">
    <property type="component" value="Unassembled WGS sequence"/>
</dbReference>
<dbReference type="PATRIC" id="fig|1229276.3.peg.2161"/>
<dbReference type="PANTHER" id="PTHR11373:SF4">
    <property type="entry name" value="DEOXYNUCLEOSIDE TRIPHOSPHATE TRIPHOSPHOHYDROLASE SAMHD1"/>
    <property type="match status" value="1"/>
</dbReference>
<reference evidence="2 3" key="2">
    <citation type="journal article" date="2015" name="PLoS ONE">
        <title>Whole-Genome Optical Mapping and Finished Genome Sequence of Sphingobacterium deserti sp. nov., a New Species Isolated from the Western Desert of China.</title>
        <authorList>
            <person name="Teng C."/>
            <person name="Zhou Z."/>
            <person name="Molnar I."/>
            <person name="Li X."/>
            <person name="Tang R."/>
            <person name="Chen M."/>
            <person name="Wang L."/>
            <person name="Su S."/>
            <person name="Zhang W."/>
            <person name="Lin M."/>
        </authorList>
    </citation>
    <scope>NUCLEOTIDE SEQUENCE [LARGE SCALE GENOMIC DNA]</scope>
    <source>
        <strain evidence="3">ACCC05744</strain>
    </source>
</reference>
<dbReference type="CDD" id="cd00077">
    <property type="entry name" value="HDc"/>
    <property type="match status" value="1"/>
</dbReference>
<evidence type="ECO:0000313" key="3">
    <source>
        <dbReference type="Proteomes" id="UP000031802"/>
    </source>
</evidence>
<dbReference type="PANTHER" id="PTHR11373">
    <property type="entry name" value="DEOXYNUCLEOSIDE TRIPHOSPHATE TRIPHOSPHOHYDROLASE"/>
    <property type="match status" value="1"/>
</dbReference>
<proteinExistence type="predicted"/>
<dbReference type="RefSeq" id="WP_037498667.1">
    <property type="nucleotide sequence ID" value="NZ_JJMU01000030.1"/>
</dbReference>
<dbReference type="AlphaFoldDB" id="A0A0B8T876"/>
<dbReference type="InterPro" id="IPR003607">
    <property type="entry name" value="HD/PDEase_dom"/>
</dbReference>
<dbReference type="STRING" id="1229276.DI53_2098"/>
<reference evidence="3" key="1">
    <citation type="submission" date="2014-04" db="EMBL/GenBank/DDBJ databases">
        <title>Whole-Genome optical mapping and complete genome sequence of Sphingobacterium deserti sp. nov., a new spaces isolated from desert in the west of China.</title>
        <authorList>
            <person name="Teng C."/>
            <person name="Zhou Z."/>
            <person name="Li X."/>
            <person name="Chen M."/>
            <person name="Lin M."/>
            <person name="Wang L."/>
            <person name="Su S."/>
            <person name="Zhang C."/>
            <person name="Zhang W."/>
        </authorList>
    </citation>
    <scope>NUCLEOTIDE SEQUENCE [LARGE SCALE GENOMIC DNA]</scope>
    <source>
        <strain evidence="3">ACCC05744</strain>
    </source>
</reference>
<gene>
    <name evidence="2" type="ORF">DI53_2098</name>
</gene>
<dbReference type="PROSITE" id="PS51831">
    <property type="entry name" value="HD"/>
    <property type="match status" value="1"/>
</dbReference>
<evidence type="ECO:0000259" key="1">
    <source>
        <dbReference type="PROSITE" id="PS51831"/>
    </source>
</evidence>
<dbReference type="OrthoDB" id="9803619at2"/>
<dbReference type="InterPro" id="IPR050135">
    <property type="entry name" value="dGTPase-like"/>
</dbReference>
<accession>A0A0B8T876</accession>
<comment type="caution">
    <text evidence="2">The sequence shown here is derived from an EMBL/GenBank/DDBJ whole genome shotgun (WGS) entry which is preliminary data.</text>
</comment>
<dbReference type="Gene3D" id="1.10.3210.10">
    <property type="entry name" value="Hypothetical protein af1432"/>
    <property type="match status" value="1"/>
</dbReference>
<dbReference type="GO" id="GO:0006203">
    <property type="term" value="P:dGTP catabolic process"/>
    <property type="evidence" value="ECO:0007669"/>
    <property type="project" value="TreeGrafter"/>
</dbReference>
<dbReference type="Pfam" id="PF01966">
    <property type="entry name" value="HD"/>
    <property type="match status" value="1"/>
</dbReference>
<sequence length="414" mass="48164">MNKKKIINDPVYGFVSIPSAFIFDLIQHPFLQRLRFIKQVSMTHLVYPGALHTRFQHVVGAMHLTCLAIDTLRSKDVYISTEEEEATLAAILLHDVGHGPFSHSLEHTLIEGVSHEMISALLMDKLNEEFKGRLSLAITIFNNEYPRQFFHQLISSQLDTDRMDYLNRDSFFTGVSEGVISFDRIIKMLNVKDENLVVEVKGIYSVEKFLIARRLMYWQVYLHKTVIGAEQMLIKILYRAKELSMQGKTLFASKALRHFLQNKIDIHNFLDIPDHLIWFTRLDDTDIMSAVKDWVYSDDKILQTLCRKLMNRDLLRTELRSVPYSREEISFVKEKVKAHFELNDTEVDYFVYEQTIQNSAYDARYNNIKILNKMGSVQDITEASDLSNLEALAKRVEKYAISYPKEIGFPLYEG</sequence>
<dbReference type="SMART" id="SM00471">
    <property type="entry name" value="HDc"/>
    <property type="match status" value="1"/>
</dbReference>
<protein>
    <submittedName>
        <fullName evidence="2">Metal dependent phosphohydrolase</fullName>
    </submittedName>
</protein>
<dbReference type="InterPro" id="IPR045509">
    <property type="entry name" value="HD_assoc_2"/>
</dbReference>
<keyword evidence="3" id="KW-1185">Reference proteome</keyword>
<dbReference type="eggNOG" id="COG1078">
    <property type="taxonomic scope" value="Bacteria"/>
</dbReference>